<comment type="caution">
    <text evidence="4">The sequence shown here is derived from an EMBL/GenBank/DDBJ whole genome shotgun (WGS) entry which is preliminary data.</text>
</comment>
<dbReference type="EMBL" id="JBHSNZ010000009">
    <property type="protein sequence ID" value="MFC5809005.1"/>
    <property type="molecule type" value="Genomic_DNA"/>
</dbReference>
<feature type="compositionally biased region" description="Gly residues" evidence="1">
    <location>
        <begin position="118"/>
        <end position="127"/>
    </location>
</feature>
<dbReference type="InterPro" id="IPR046704">
    <property type="entry name" value="DUF6777"/>
</dbReference>
<proteinExistence type="predicted"/>
<feature type="compositionally biased region" description="Low complexity" evidence="1">
    <location>
        <begin position="341"/>
        <end position="360"/>
    </location>
</feature>
<evidence type="ECO:0000313" key="5">
    <source>
        <dbReference type="Proteomes" id="UP001596112"/>
    </source>
</evidence>
<feature type="domain" description="DUF6777" evidence="3">
    <location>
        <begin position="169"/>
        <end position="331"/>
    </location>
</feature>
<organism evidence="4 5">
    <name type="scientific">Streptomyces heilongjiangensis</name>
    <dbReference type="NCBI Taxonomy" id="945052"/>
    <lineage>
        <taxon>Bacteria</taxon>
        <taxon>Bacillati</taxon>
        <taxon>Actinomycetota</taxon>
        <taxon>Actinomycetes</taxon>
        <taxon>Kitasatosporales</taxon>
        <taxon>Streptomycetaceae</taxon>
        <taxon>Streptomyces</taxon>
    </lineage>
</organism>
<feature type="compositionally biased region" description="Low complexity" evidence="1">
    <location>
        <begin position="149"/>
        <end position="164"/>
    </location>
</feature>
<evidence type="ECO:0000313" key="4">
    <source>
        <dbReference type="EMBL" id="MFC5809005.1"/>
    </source>
</evidence>
<feature type="compositionally biased region" description="Low complexity" evidence="1">
    <location>
        <begin position="413"/>
        <end position="441"/>
    </location>
</feature>
<feature type="compositionally biased region" description="Low complexity" evidence="1">
    <location>
        <begin position="77"/>
        <end position="91"/>
    </location>
</feature>
<feature type="region of interest" description="Disordered" evidence="1">
    <location>
        <begin position="324"/>
        <end position="441"/>
    </location>
</feature>
<evidence type="ECO:0000259" key="3">
    <source>
        <dbReference type="Pfam" id="PF20568"/>
    </source>
</evidence>
<feature type="compositionally biased region" description="Gly residues" evidence="1">
    <location>
        <begin position="40"/>
        <end position="76"/>
    </location>
</feature>
<keyword evidence="5" id="KW-1185">Reference proteome</keyword>
<dbReference type="RefSeq" id="WP_272169316.1">
    <property type="nucleotide sequence ID" value="NZ_JAQOSL010000009.1"/>
</dbReference>
<feature type="transmembrane region" description="Helical" evidence="2">
    <location>
        <begin position="97"/>
        <end position="114"/>
    </location>
</feature>
<accession>A0ABW1B8P4</accession>
<name>A0ABW1B8P4_9ACTN</name>
<protein>
    <submittedName>
        <fullName evidence="4">DUF6777 domain-containing protein</fullName>
    </submittedName>
</protein>
<reference evidence="5" key="1">
    <citation type="journal article" date="2019" name="Int. J. Syst. Evol. Microbiol.">
        <title>The Global Catalogue of Microorganisms (GCM) 10K type strain sequencing project: providing services to taxonomists for standard genome sequencing and annotation.</title>
        <authorList>
            <consortium name="The Broad Institute Genomics Platform"/>
            <consortium name="The Broad Institute Genome Sequencing Center for Infectious Disease"/>
            <person name="Wu L."/>
            <person name="Ma J."/>
        </authorList>
    </citation>
    <scope>NUCLEOTIDE SEQUENCE [LARGE SCALE GENOMIC DNA]</scope>
    <source>
        <strain evidence="5">JCM 9918</strain>
    </source>
</reference>
<keyword evidence="2" id="KW-0472">Membrane</keyword>
<keyword evidence="2" id="KW-0812">Transmembrane</keyword>
<evidence type="ECO:0000256" key="2">
    <source>
        <dbReference type="SAM" id="Phobius"/>
    </source>
</evidence>
<feature type="region of interest" description="Disordered" evidence="1">
    <location>
        <begin position="116"/>
        <end position="182"/>
    </location>
</feature>
<feature type="compositionally biased region" description="Low complexity" evidence="1">
    <location>
        <begin position="1"/>
        <end position="11"/>
    </location>
</feature>
<dbReference type="Proteomes" id="UP001596112">
    <property type="component" value="Unassembled WGS sequence"/>
</dbReference>
<feature type="compositionally biased region" description="Low complexity" evidence="1">
    <location>
        <begin position="381"/>
        <end position="393"/>
    </location>
</feature>
<keyword evidence="2" id="KW-1133">Transmembrane helix</keyword>
<feature type="region of interest" description="Disordered" evidence="1">
    <location>
        <begin position="1"/>
        <end position="91"/>
    </location>
</feature>
<feature type="compositionally biased region" description="Basic and acidic residues" evidence="1">
    <location>
        <begin position="324"/>
        <end position="340"/>
    </location>
</feature>
<evidence type="ECO:0000256" key="1">
    <source>
        <dbReference type="SAM" id="MobiDB-lite"/>
    </source>
</evidence>
<dbReference type="Pfam" id="PF20568">
    <property type="entry name" value="DUF6777"/>
    <property type="match status" value="1"/>
</dbReference>
<sequence length="441" mass="43817">MSADQPSSGRPTGPPSGPLSGPSRPGPPPSTGPTRPGDAAGPGGTDGGTGGTGGGPDDTGGGSGGPGGPGGPGGSSGDSVPGPGRPGRPWWRSAPRVALIATAAVVAVVLAVVLTRTGGSGDNGGGEVFLQAAGKSGPDPFTRSTAVDSSVPQSPSASPTPSEPANVTRAVDGSAPGLYGGTRNTASCDVEKQIRYLQAVPAKNEAFADVVGVRASGVPGYLRALTPVQLRMDTRVTNHGYRDGAATAYQAVLQAGTAVLVDDRGVPRVRCACGNPLRPPVALKSTPEPKGDAWPSYRPQNVVVVERSTVVVNVFVLYDPSRDDWFSRRAGDTGDQDRKTTPPVDQPSPSVSTPSSETPPTKSPEPCPSTSKGDARDGTGSPCPSSSPANPSSSNPPAPESSTSAPPQPQPQAPETSGTPPNGGTTSESAPLSSAPASNGT</sequence>
<gene>
    <name evidence="4" type="ORF">ACFQGO_16085</name>
</gene>